<evidence type="ECO:0000313" key="1">
    <source>
        <dbReference type="EMBL" id="OOF91637.1"/>
    </source>
</evidence>
<dbReference type="EMBL" id="KV907510">
    <property type="protein sequence ID" value="OOF91637.1"/>
    <property type="molecule type" value="Genomic_DNA"/>
</dbReference>
<organism evidence="1 2">
    <name type="scientific">Aspergillus carbonarius (strain ITEM 5010)</name>
    <dbReference type="NCBI Taxonomy" id="602072"/>
    <lineage>
        <taxon>Eukaryota</taxon>
        <taxon>Fungi</taxon>
        <taxon>Dikarya</taxon>
        <taxon>Ascomycota</taxon>
        <taxon>Pezizomycotina</taxon>
        <taxon>Eurotiomycetes</taxon>
        <taxon>Eurotiomycetidae</taxon>
        <taxon>Eurotiales</taxon>
        <taxon>Aspergillaceae</taxon>
        <taxon>Aspergillus</taxon>
        <taxon>Aspergillus subgen. Circumdati</taxon>
    </lineage>
</organism>
<proteinExistence type="predicted"/>
<dbReference type="Proteomes" id="UP000188318">
    <property type="component" value="Unassembled WGS sequence"/>
</dbReference>
<keyword evidence="2" id="KW-1185">Reference proteome</keyword>
<reference evidence="2" key="1">
    <citation type="journal article" date="2017" name="Genome Biol.">
        <title>Comparative genomics reveals high biological diversity and specific adaptations in the industrially and medically important fungal genus Aspergillus.</title>
        <authorList>
            <person name="de Vries R.P."/>
            <person name="Riley R."/>
            <person name="Wiebenga A."/>
            <person name="Aguilar-Osorio G."/>
            <person name="Amillis S."/>
            <person name="Uchima C.A."/>
            <person name="Anderluh G."/>
            <person name="Asadollahi M."/>
            <person name="Askin M."/>
            <person name="Barry K."/>
            <person name="Battaglia E."/>
            <person name="Bayram O."/>
            <person name="Benocci T."/>
            <person name="Braus-Stromeyer S.A."/>
            <person name="Caldana C."/>
            <person name="Canovas D."/>
            <person name="Cerqueira G.C."/>
            <person name="Chen F."/>
            <person name="Chen W."/>
            <person name="Choi C."/>
            <person name="Clum A."/>
            <person name="Dos Santos R.A."/>
            <person name="Damasio A.R."/>
            <person name="Diallinas G."/>
            <person name="Emri T."/>
            <person name="Fekete E."/>
            <person name="Flipphi M."/>
            <person name="Freyberg S."/>
            <person name="Gallo A."/>
            <person name="Gournas C."/>
            <person name="Habgood R."/>
            <person name="Hainaut M."/>
            <person name="Harispe M.L."/>
            <person name="Henrissat B."/>
            <person name="Hilden K.S."/>
            <person name="Hope R."/>
            <person name="Hossain A."/>
            <person name="Karabika E."/>
            <person name="Karaffa L."/>
            <person name="Karanyi Z."/>
            <person name="Krasevec N."/>
            <person name="Kuo A."/>
            <person name="Kusch H."/>
            <person name="LaButti K."/>
            <person name="Lagendijk E.L."/>
            <person name="Lapidus A."/>
            <person name="Levasseur A."/>
            <person name="Lindquist E."/>
            <person name="Lipzen A."/>
            <person name="Logrieco A.F."/>
            <person name="MacCabe A."/>
            <person name="Maekelae M.R."/>
            <person name="Malavazi I."/>
            <person name="Melin P."/>
            <person name="Meyer V."/>
            <person name="Mielnichuk N."/>
            <person name="Miskei M."/>
            <person name="Molnar A.P."/>
            <person name="Mule G."/>
            <person name="Ngan C.Y."/>
            <person name="Orejas M."/>
            <person name="Orosz E."/>
            <person name="Ouedraogo J.P."/>
            <person name="Overkamp K.M."/>
            <person name="Park H.-S."/>
            <person name="Perrone G."/>
            <person name="Piumi F."/>
            <person name="Punt P.J."/>
            <person name="Ram A.F."/>
            <person name="Ramon A."/>
            <person name="Rauscher S."/>
            <person name="Record E."/>
            <person name="Riano-Pachon D.M."/>
            <person name="Robert V."/>
            <person name="Roehrig J."/>
            <person name="Ruller R."/>
            <person name="Salamov A."/>
            <person name="Salih N.S."/>
            <person name="Samson R.A."/>
            <person name="Sandor E."/>
            <person name="Sanguinetti M."/>
            <person name="Schuetze T."/>
            <person name="Sepcic K."/>
            <person name="Shelest E."/>
            <person name="Sherlock G."/>
            <person name="Sophianopoulou V."/>
            <person name="Squina F.M."/>
            <person name="Sun H."/>
            <person name="Susca A."/>
            <person name="Todd R.B."/>
            <person name="Tsang A."/>
            <person name="Unkles S.E."/>
            <person name="van de Wiele N."/>
            <person name="van Rossen-Uffink D."/>
            <person name="Oliveira J.V."/>
            <person name="Vesth T.C."/>
            <person name="Visser J."/>
            <person name="Yu J.-H."/>
            <person name="Zhou M."/>
            <person name="Andersen M.R."/>
            <person name="Archer D.B."/>
            <person name="Baker S.E."/>
            <person name="Benoit I."/>
            <person name="Brakhage A.A."/>
            <person name="Braus G.H."/>
            <person name="Fischer R."/>
            <person name="Frisvad J.C."/>
            <person name="Goldman G.H."/>
            <person name="Houbraken J."/>
            <person name="Oakley B."/>
            <person name="Pocsi I."/>
            <person name="Scazzocchio C."/>
            <person name="Seiboth B."/>
            <person name="vanKuyk P.A."/>
            <person name="Wortman J."/>
            <person name="Dyer P.S."/>
            <person name="Grigoriev I.V."/>
        </authorList>
    </citation>
    <scope>NUCLEOTIDE SEQUENCE [LARGE SCALE GENOMIC DNA]</scope>
    <source>
        <strain evidence="2">ITEM 5010</strain>
    </source>
</reference>
<sequence length="52" mass="5915">MGALSVCTSDWASLVSSHWCQRGPQSSVSRTVSRVHKVLDPMSHEFWLNWAR</sequence>
<dbReference type="AlphaFoldDB" id="A0A1R3RB07"/>
<protein>
    <submittedName>
        <fullName evidence="1">Uncharacterized protein</fullName>
    </submittedName>
</protein>
<name>A0A1R3RB07_ASPC5</name>
<dbReference type="VEuPathDB" id="FungiDB:ASPCADRAFT_210987"/>
<evidence type="ECO:0000313" key="2">
    <source>
        <dbReference type="Proteomes" id="UP000188318"/>
    </source>
</evidence>
<gene>
    <name evidence="1" type="ORF">ASPCADRAFT_210987</name>
</gene>
<accession>A0A1R3RB07</accession>